<proteinExistence type="predicted"/>
<accession>A0A5C3N1Y0</accession>
<keyword evidence="2" id="KW-1185">Reference proteome</keyword>
<organism evidence="1 2">
    <name type="scientific">Heliocybe sulcata</name>
    <dbReference type="NCBI Taxonomy" id="5364"/>
    <lineage>
        <taxon>Eukaryota</taxon>
        <taxon>Fungi</taxon>
        <taxon>Dikarya</taxon>
        <taxon>Basidiomycota</taxon>
        <taxon>Agaricomycotina</taxon>
        <taxon>Agaricomycetes</taxon>
        <taxon>Gloeophyllales</taxon>
        <taxon>Gloeophyllaceae</taxon>
        <taxon>Heliocybe</taxon>
    </lineage>
</organism>
<dbReference type="EMBL" id="ML213511">
    <property type="protein sequence ID" value="TFK51213.1"/>
    <property type="molecule type" value="Genomic_DNA"/>
</dbReference>
<sequence length="224" mass="24325">MLCSDARGSAQLHVRRIPPGHNPILQTQMNVVLDSEDSISAGYCTVQIISSDRLLLSTCRRIYMYAIPPMSTSPVPADVSPLWSEELHAVHPGETSACVGSPVIWGAPGPLMLWRPCRVFVVEPGRDACTLRSYPSPYGAENVRSGLRHGCYTTNFPKDGLLVNLYTFTDEVKRLAVSSFALGPGSGNVAVLGCSMDEWSGKICLHIEDVSWVTTAYTVLIDVA</sequence>
<name>A0A5C3N1Y0_9AGAM</name>
<gene>
    <name evidence="1" type="ORF">OE88DRAFT_1679885</name>
</gene>
<dbReference type="Proteomes" id="UP000305948">
    <property type="component" value="Unassembled WGS sequence"/>
</dbReference>
<dbReference type="AlphaFoldDB" id="A0A5C3N1Y0"/>
<evidence type="ECO:0000313" key="2">
    <source>
        <dbReference type="Proteomes" id="UP000305948"/>
    </source>
</evidence>
<dbReference type="OrthoDB" id="3268567at2759"/>
<reference evidence="1 2" key="1">
    <citation type="journal article" date="2019" name="Nat. Ecol. Evol.">
        <title>Megaphylogeny resolves global patterns of mushroom evolution.</title>
        <authorList>
            <person name="Varga T."/>
            <person name="Krizsan K."/>
            <person name="Foldi C."/>
            <person name="Dima B."/>
            <person name="Sanchez-Garcia M."/>
            <person name="Sanchez-Ramirez S."/>
            <person name="Szollosi G.J."/>
            <person name="Szarkandi J.G."/>
            <person name="Papp V."/>
            <person name="Albert L."/>
            <person name="Andreopoulos W."/>
            <person name="Angelini C."/>
            <person name="Antonin V."/>
            <person name="Barry K.W."/>
            <person name="Bougher N.L."/>
            <person name="Buchanan P."/>
            <person name="Buyck B."/>
            <person name="Bense V."/>
            <person name="Catcheside P."/>
            <person name="Chovatia M."/>
            <person name="Cooper J."/>
            <person name="Damon W."/>
            <person name="Desjardin D."/>
            <person name="Finy P."/>
            <person name="Geml J."/>
            <person name="Haridas S."/>
            <person name="Hughes K."/>
            <person name="Justo A."/>
            <person name="Karasinski D."/>
            <person name="Kautmanova I."/>
            <person name="Kiss B."/>
            <person name="Kocsube S."/>
            <person name="Kotiranta H."/>
            <person name="LaButti K.M."/>
            <person name="Lechner B.E."/>
            <person name="Liimatainen K."/>
            <person name="Lipzen A."/>
            <person name="Lukacs Z."/>
            <person name="Mihaltcheva S."/>
            <person name="Morgado L.N."/>
            <person name="Niskanen T."/>
            <person name="Noordeloos M.E."/>
            <person name="Ohm R.A."/>
            <person name="Ortiz-Santana B."/>
            <person name="Ovrebo C."/>
            <person name="Racz N."/>
            <person name="Riley R."/>
            <person name="Savchenko A."/>
            <person name="Shiryaev A."/>
            <person name="Soop K."/>
            <person name="Spirin V."/>
            <person name="Szebenyi C."/>
            <person name="Tomsovsky M."/>
            <person name="Tulloss R.E."/>
            <person name="Uehling J."/>
            <person name="Grigoriev I.V."/>
            <person name="Vagvolgyi C."/>
            <person name="Papp T."/>
            <person name="Martin F.M."/>
            <person name="Miettinen O."/>
            <person name="Hibbett D.S."/>
            <person name="Nagy L.G."/>
        </authorList>
    </citation>
    <scope>NUCLEOTIDE SEQUENCE [LARGE SCALE GENOMIC DNA]</scope>
    <source>
        <strain evidence="1 2">OMC1185</strain>
    </source>
</reference>
<evidence type="ECO:0000313" key="1">
    <source>
        <dbReference type="EMBL" id="TFK51213.1"/>
    </source>
</evidence>
<protein>
    <submittedName>
        <fullName evidence="1">Uncharacterized protein</fullName>
    </submittedName>
</protein>